<name>A0A645G982_9ZZZZ</name>
<comment type="caution">
    <text evidence="1">The sequence shown here is derived from an EMBL/GenBank/DDBJ whole genome shotgun (WGS) entry which is preliminary data.</text>
</comment>
<evidence type="ECO:0000313" key="1">
    <source>
        <dbReference type="EMBL" id="MPN23458.1"/>
    </source>
</evidence>
<accession>A0A645G982</accession>
<organism evidence="1">
    <name type="scientific">bioreactor metagenome</name>
    <dbReference type="NCBI Taxonomy" id="1076179"/>
    <lineage>
        <taxon>unclassified sequences</taxon>
        <taxon>metagenomes</taxon>
        <taxon>ecological metagenomes</taxon>
    </lineage>
</organism>
<protein>
    <recommendedName>
        <fullName evidence="2">Phospholipase C/D domain-containing protein</fullName>
    </recommendedName>
</protein>
<gene>
    <name evidence="1" type="ORF">SDC9_170846</name>
</gene>
<dbReference type="AlphaFoldDB" id="A0A645G982"/>
<reference evidence="1" key="1">
    <citation type="submission" date="2019-08" db="EMBL/GenBank/DDBJ databases">
        <authorList>
            <person name="Kucharzyk K."/>
            <person name="Murdoch R.W."/>
            <person name="Higgins S."/>
            <person name="Loffler F."/>
        </authorList>
    </citation>
    <scope>NUCLEOTIDE SEQUENCE</scope>
</reference>
<proteinExistence type="predicted"/>
<dbReference type="EMBL" id="VSSQ01071977">
    <property type="protein sequence ID" value="MPN23458.1"/>
    <property type="molecule type" value="Genomic_DNA"/>
</dbReference>
<evidence type="ECO:0008006" key="2">
    <source>
        <dbReference type="Google" id="ProtNLM"/>
    </source>
</evidence>
<sequence length="137" mass="16434">MGYIVHLITDELFNIHIREKFVIRMEEDGVYNEDPEFFKRIISDIENIDHIVINRYPYKKNIKQLLNDVWDYEIKDYISSDEINRSKKWIIDTYLSGKATDSKALYYDYESAYNFVLFASGNIVNRLTNNIDYKIIL</sequence>